<name>A0ABT7V1S8_9ACTN</name>
<protein>
    <submittedName>
        <fullName evidence="1">Uncharacterized protein</fullName>
    </submittedName>
</protein>
<evidence type="ECO:0000313" key="2">
    <source>
        <dbReference type="Proteomes" id="UP001529256"/>
    </source>
</evidence>
<sequence>MTGIERLREFAKGCRLIGQRAYSNAIGDIADQIASENIEDTEAVAWVREHGGLDSVKKRLDWVVGHCSTEQQLDFDFWLSGRVMHELGFDEDMAGRDEVERRLLSRLMPEDKEWPRYKDGAPVNFDDDVVDAEGFELKVKSFEFHPNGFTLHGEFDESHWYEEDDRLDYPAPKVLDADGVEIRVGDTVCGTRDMEPMRVVDTDYRECGFKRIKCEKEGEGFFFYYADELTHKLPILAVDDKPLREGETVWKLDDDRPYTLKRFDGEHVYINAGGSSFDTWTFPNKLTHERPVVGTWERLEEDVAGASCPDVYCVNHHVDASDTSYEWAMARDIVRRARELAGRDAS</sequence>
<accession>A0ABT7V1S8</accession>
<keyword evidence="2" id="KW-1185">Reference proteome</keyword>
<dbReference type="EMBL" id="JAUDEA010000002">
    <property type="protein sequence ID" value="MDM8270570.1"/>
    <property type="molecule type" value="Genomic_DNA"/>
</dbReference>
<dbReference type="Proteomes" id="UP001529256">
    <property type="component" value="Unassembled WGS sequence"/>
</dbReference>
<comment type="caution">
    <text evidence="1">The sequence shown here is derived from an EMBL/GenBank/DDBJ whole genome shotgun (WGS) entry which is preliminary data.</text>
</comment>
<organism evidence="1 2">
    <name type="scientific">Thermophilibacter provencensis</name>
    <dbReference type="NCBI Taxonomy" id="1852386"/>
    <lineage>
        <taxon>Bacteria</taxon>
        <taxon>Bacillati</taxon>
        <taxon>Actinomycetota</taxon>
        <taxon>Coriobacteriia</taxon>
        <taxon>Coriobacteriales</taxon>
        <taxon>Atopobiaceae</taxon>
        <taxon>Thermophilibacter</taxon>
    </lineage>
</organism>
<evidence type="ECO:0000313" key="1">
    <source>
        <dbReference type="EMBL" id="MDM8270570.1"/>
    </source>
</evidence>
<gene>
    <name evidence="1" type="ORF">QUW25_02560</name>
</gene>
<dbReference type="RefSeq" id="WP_289510666.1">
    <property type="nucleotide sequence ID" value="NZ_JAUDEA010000002.1"/>
</dbReference>
<reference evidence="1" key="1">
    <citation type="submission" date="2023-06" db="EMBL/GenBank/DDBJ databases">
        <title>Identification and characterization of horizontal gene transfer across gut microbiota members of farm animals based on homology search.</title>
        <authorList>
            <person name="Schwarzerova J."/>
            <person name="Nykrynova M."/>
            <person name="Jureckova K."/>
            <person name="Cejkova D."/>
            <person name="Rychlik I."/>
        </authorList>
    </citation>
    <scope>NUCLEOTIDE SEQUENCE</scope>
    <source>
        <strain evidence="1">153_Feed</strain>
    </source>
</reference>
<proteinExistence type="predicted"/>
<reference evidence="1" key="2">
    <citation type="submission" date="2023-06" db="EMBL/GenBank/DDBJ databases">
        <authorList>
            <person name="Zeman M."/>
            <person name="Kubasova T."/>
            <person name="Jahodarova E."/>
            <person name="Nykrynova M."/>
            <person name="Rychlik I."/>
        </authorList>
    </citation>
    <scope>NUCLEOTIDE SEQUENCE</scope>
    <source>
        <strain evidence="1">153_Feed</strain>
    </source>
</reference>